<keyword evidence="2" id="KW-1185">Reference proteome</keyword>
<sequence>MSAVAALAMYDLPELRAATDSWWHAIARALRAEGLADVPPALDRARPVQTIWRDPALLLTQTCGYPLMHEFADVLSAVAVPSYAAEGCAAGRYRSAFVVRDDDPAVGLADLRGRRAAANGPDSQSGCNVLRAAVAPLAGAGRFFGAVVWSGAHRASAAAVRTGAADIAAIDAVTFALLRRYAPAEVDGLRVLDWSAEAPALPYATRRDADAETRARITAALLNAAEHPDAAAARAGLLLTAVAPIDDGAYAAIPAMRRTAERLGYPELA</sequence>
<dbReference type="SUPFAM" id="SSF53850">
    <property type="entry name" value="Periplasmic binding protein-like II"/>
    <property type="match status" value="1"/>
</dbReference>
<accession>A0A919CPZ0</accession>
<proteinExistence type="predicted"/>
<evidence type="ECO:0000313" key="2">
    <source>
        <dbReference type="Proteomes" id="UP000630353"/>
    </source>
</evidence>
<dbReference type="RefSeq" id="WP_189990207.1">
    <property type="nucleotide sequence ID" value="NZ_BMZS01000005.1"/>
</dbReference>
<dbReference type="EMBL" id="BMZS01000005">
    <property type="protein sequence ID" value="GHD51552.1"/>
    <property type="molecule type" value="Genomic_DNA"/>
</dbReference>
<organism evidence="1 2">
    <name type="scientific">Thalassobaculum fulvum</name>
    <dbReference type="NCBI Taxonomy" id="1633335"/>
    <lineage>
        <taxon>Bacteria</taxon>
        <taxon>Pseudomonadati</taxon>
        <taxon>Pseudomonadota</taxon>
        <taxon>Alphaproteobacteria</taxon>
        <taxon>Rhodospirillales</taxon>
        <taxon>Thalassobaculaceae</taxon>
        <taxon>Thalassobaculum</taxon>
    </lineage>
</organism>
<comment type="caution">
    <text evidence="1">The sequence shown here is derived from an EMBL/GenBank/DDBJ whole genome shotgun (WGS) entry which is preliminary data.</text>
</comment>
<reference evidence="1" key="1">
    <citation type="journal article" date="2014" name="Int. J. Syst. Evol. Microbiol.">
        <title>Complete genome sequence of Corynebacterium casei LMG S-19264T (=DSM 44701T), isolated from a smear-ripened cheese.</title>
        <authorList>
            <consortium name="US DOE Joint Genome Institute (JGI-PGF)"/>
            <person name="Walter F."/>
            <person name="Albersmeier A."/>
            <person name="Kalinowski J."/>
            <person name="Ruckert C."/>
        </authorList>
    </citation>
    <scope>NUCLEOTIDE SEQUENCE</scope>
    <source>
        <strain evidence="1">KCTC 42651</strain>
    </source>
</reference>
<name>A0A919CPZ0_9PROT</name>
<dbReference type="Proteomes" id="UP000630353">
    <property type="component" value="Unassembled WGS sequence"/>
</dbReference>
<dbReference type="Gene3D" id="3.40.190.10">
    <property type="entry name" value="Periplasmic binding protein-like II"/>
    <property type="match status" value="1"/>
</dbReference>
<protein>
    <submittedName>
        <fullName evidence="1">Phosphate ABC transporter substrate-binding protein</fullName>
    </submittedName>
</protein>
<evidence type="ECO:0000313" key="1">
    <source>
        <dbReference type="EMBL" id="GHD51552.1"/>
    </source>
</evidence>
<dbReference type="Pfam" id="PF12974">
    <property type="entry name" value="Phosphonate-bd"/>
    <property type="match status" value="1"/>
</dbReference>
<gene>
    <name evidence="1" type="ORF">GCM10017083_26140</name>
</gene>
<dbReference type="PANTHER" id="PTHR35841">
    <property type="entry name" value="PHOSPHONATES-BINDING PERIPLASMIC PROTEIN"/>
    <property type="match status" value="1"/>
</dbReference>
<reference evidence="1" key="2">
    <citation type="submission" date="2020-09" db="EMBL/GenBank/DDBJ databases">
        <authorList>
            <person name="Sun Q."/>
            <person name="Kim S."/>
        </authorList>
    </citation>
    <scope>NUCLEOTIDE SEQUENCE</scope>
    <source>
        <strain evidence="1">KCTC 42651</strain>
    </source>
</reference>
<dbReference type="AlphaFoldDB" id="A0A919CPZ0"/>
<dbReference type="PANTHER" id="PTHR35841:SF1">
    <property type="entry name" value="PHOSPHONATES-BINDING PERIPLASMIC PROTEIN"/>
    <property type="match status" value="1"/>
</dbReference>